<accession>A0A0N1PFX3</accession>
<dbReference type="AlphaFoldDB" id="A0A0N1PFX3"/>
<gene>
    <name evidence="1" type="ORF">RR48_03820</name>
</gene>
<protein>
    <submittedName>
        <fullName evidence="1">Uncharacterized protein</fullName>
    </submittedName>
</protein>
<evidence type="ECO:0000313" key="2">
    <source>
        <dbReference type="Proteomes" id="UP000053240"/>
    </source>
</evidence>
<proteinExistence type="predicted"/>
<dbReference type="OMA" id="HNKEYSM"/>
<evidence type="ECO:0000313" key="1">
    <source>
        <dbReference type="EMBL" id="KPJ10032.1"/>
    </source>
</evidence>
<name>A0A0N1PFX3_PAPMA</name>
<dbReference type="Proteomes" id="UP000053240">
    <property type="component" value="Unassembled WGS sequence"/>
</dbReference>
<keyword evidence="2" id="KW-1185">Reference proteome</keyword>
<dbReference type="OrthoDB" id="7428280at2759"/>
<dbReference type="InParanoid" id="A0A0N1PFX3"/>
<organism evidence="1 2">
    <name type="scientific">Papilio machaon</name>
    <name type="common">Old World swallowtail butterfly</name>
    <dbReference type="NCBI Taxonomy" id="76193"/>
    <lineage>
        <taxon>Eukaryota</taxon>
        <taxon>Metazoa</taxon>
        <taxon>Ecdysozoa</taxon>
        <taxon>Arthropoda</taxon>
        <taxon>Hexapoda</taxon>
        <taxon>Insecta</taxon>
        <taxon>Pterygota</taxon>
        <taxon>Neoptera</taxon>
        <taxon>Endopterygota</taxon>
        <taxon>Lepidoptera</taxon>
        <taxon>Glossata</taxon>
        <taxon>Ditrysia</taxon>
        <taxon>Papilionoidea</taxon>
        <taxon>Papilionidae</taxon>
        <taxon>Papilioninae</taxon>
        <taxon>Papilio</taxon>
    </lineage>
</organism>
<reference evidence="1 2" key="1">
    <citation type="journal article" date="2015" name="Nat. Commun.">
        <title>Outbred genome sequencing and CRISPR/Cas9 gene editing in butterflies.</title>
        <authorList>
            <person name="Li X."/>
            <person name="Fan D."/>
            <person name="Zhang W."/>
            <person name="Liu G."/>
            <person name="Zhang L."/>
            <person name="Zhao L."/>
            <person name="Fang X."/>
            <person name="Chen L."/>
            <person name="Dong Y."/>
            <person name="Chen Y."/>
            <person name="Ding Y."/>
            <person name="Zhao R."/>
            <person name="Feng M."/>
            <person name="Zhu Y."/>
            <person name="Feng Y."/>
            <person name="Jiang X."/>
            <person name="Zhu D."/>
            <person name="Xiang H."/>
            <person name="Feng X."/>
            <person name="Li S."/>
            <person name="Wang J."/>
            <person name="Zhang G."/>
            <person name="Kronforst M.R."/>
            <person name="Wang W."/>
        </authorList>
    </citation>
    <scope>NUCLEOTIDE SEQUENCE [LARGE SCALE GENOMIC DNA]</scope>
    <source>
        <strain evidence="1">Ya'a_city_454_Pm</strain>
        <tissue evidence="1">Whole body</tissue>
    </source>
</reference>
<sequence>MAATSAYTTPVNTVDRKNIIVLLRNNVLNTSVEFIPDSDLMDSDSPIRKPTSLQPVIKKLFHSPAQEYSPKRFVSRDEVDRSKRVRKRKLIPDSDEKIKRVYVKEYEGDGYSPEVQEGMRKRVLISLFHNKEYSMDCGD</sequence>
<dbReference type="EMBL" id="KQ461003">
    <property type="protein sequence ID" value="KPJ10032.1"/>
    <property type="molecule type" value="Genomic_DNA"/>
</dbReference>